<dbReference type="AlphaFoldDB" id="A0A8H7PDX3"/>
<accession>A0A8H7PDX3</accession>
<proteinExistence type="predicted"/>
<dbReference type="CDD" id="cd00067">
    <property type="entry name" value="GAL4"/>
    <property type="match status" value="1"/>
</dbReference>
<comment type="caution">
    <text evidence="3">The sequence shown here is derived from an EMBL/GenBank/DDBJ whole genome shotgun (WGS) entry which is preliminary data.</text>
</comment>
<dbReference type="GO" id="GO:0008270">
    <property type="term" value="F:zinc ion binding"/>
    <property type="evidence" value="ECO:0007669"/>
    <property type="project" value="InterPro"/>
</dbReference>
<dbReference type="PANTHER" id="PTHR47431">
    <property type="entry name" value="ZN(II)2CYS6 TRANSCRIPTION FACTOR (EUROFUNG)-RELATED"/>
    <property type="match status" value="1"/>
</dbReference>
<evidence type="ECO:0000256" key="1">
    <source>
        <dbReference type="SAM" id="MobiDB-lite"/>
    </source>
</evidence>
<feature type="domain" description="Zn(2)-C6 fungal-type" evidence="2">
    <location>
        <begin position="14"/>
        <end position="79"/>
    </location>
</feature>
<organism evidence="3 4">
    <name type="scientific">Umbelopsis vinacea</name>
    <dbReference type="NCBI Taxonomy" id="44442"/>
    <lineage>
        <taxon>Eukaryota</taxon>
        <taxon>Fungi</taxon>
        <taxon>Fungi incertae sedis</taxon>
        <taxon>Mucoromycota</taxon>
        <taxon>Mucoromycotina</taxon>
        <taxon>Umbelopsidomycetes</taxon>
        <taxon>Umbelopsidales</taxon>
        <taxon>Umbelopsidaceae</taxon>
        <taxon>Umbelopsis</taxon>
    </lineage>
</organism>
<dbReference type="GO" id="GO:0000981">
    <property type="term" value="F:DNA-binding transcription factor activity, RNA polymerase II-specific"/>
    <property type="evidence" value="ECO:0007669"/>
    <property type="project" value="InterPro"/>
</dbReference>
<evidence type="ECO:0000313" key="3">
    <source>
        <dbReference type="EMBL" id="KAG2171889.1"/>
    </source>
</evidence>
<dbReference type="SUPFAM" id="SSF57701">
    <property type="entry name" value="Zn2/Cys6 DNA-binding domain"/>
    <property type="match status" value="1"/>
</dbReference>
<evidence type="ECO:0000259" key="2">
    <source>
        <dbReference type="SMART" id="SM00066"/>
    </source>
</evidence>
<dbReference type="CDD" id="cd12148">
    <property type="entry name" value="fungal_TF_MHR"/>
    <property type="match status" value="1"/>
</dbReference>
<reference evidence="3" key="1">
    <citation type="submission" date="2020-12" db="EMBL/GenBank/DDBJ databases">
        <title>Metabolic potential, ecology and presence of endohyphal bacteria is reflected in genomic diversity of Mucoromycotina.</title>
        <authorList>
            <person name="Muszewska A."/>
            <person name="Okrasinska A."/>
            <person name="Steczkiewicz K."/>
            <person name="Drgas O."/>
            <person name="Orlowska M."/>
            <person name="Perlinska-Lenart U."/>
            <person name="Aleksandrzak-Piekarczyk T."/>
            <person name="Szatraj K."/>
            <person name="Zielenkiewicz U."/>
            <person name="Pilsyk S."/>
            <person name="Malc E."/>
            <person name="Mieczkowski P."/>
            <person name="Kruszewska J.S."/>
            <person name="Biernat P."/>
            <person name="Pawlowska J."/>
        </authorList>
    </citation>
    <scope>NUCLEOTIDE SEQUENCE</scope>
    <source>
        <strain evidence="3">WA0000051536</strain>
    </source>
</reference>
<dbReference type="SMART" id="SM00066">
    <property type="entry name" value="GAL4"/>
    <property type="match status" value="1"/>
</dbReference>
<protein>
    <recommendedName>
        <fullName evidence="2">Zn(2)-C6 fungal-type domain-containing protein</fullName>
    </recommendedName>
</protein>
<keyword evidence="4" id="KW-1185">Reference proteome</keyword>
<dbReference type="Gene3D" id="4.10.240.10">
    <property type="entry name" value="Zn(2)-C6 fungal-type DNA-binding domain"/>
    <property type="match status" value="1"/>
</dbReference>
<feature type="region of interest" description="Disordered" evidence="1">
    <location>
        <begin position="187"/>
        <end position="217"/>
    </location>
</feature>
<feature type="compositionally biased region" description="Low complexity" evidence="1">
    <location>
        <begin position="192"/>
        <end position="210"/>
    </location>
</feature>
<dbReference type="PANTHER" id="PTHR47431:SF1">
    <property type="entry name" value="ZN(II)2CYS6 TRANSCRIPTION FACTOR (EUROFUNG)"/>
    <property type="match status" value="1"/>
</dbReference>
<dbReference type="InterPro" id="IPR036864">
    <property type="entry name" value="Zn2-C6_fun-type_DNA-bd_sf"/>
</dbReference>
<name>A0A8H7PDX3_9FUNG</name>
<dbReference type="OrthoDB" id="2424402at2759"/>
<evidence type="ECO:0000313" key="4">
    <source>
        <dbReference type="Proteomes" id="UP000612746"/>
    </source>
</evidence>
<dbReference type="EMBL" id="JAEPRA010000029">
    <property type="protein sequence ID" value="KAG2171889.1"/>
    <property type="molecule type" value="Genomic_DNA"/>
</dbReference>
<gene>
    <name evidence="3" type="ORF">INT44_006118</name>
</gene>
<dbReference type="InterPro" id="IPR001138">
    <property type="entry name" value="Zn2Cys6_DnaBD"/>
</dbReference>
<dbReference type="Proteomes" id="UP000612746">
    <property type="component" value="Unassembled WGS sequence"/>
</dbReference>
<sequence>MKKAAKCDKEKGTKRSTLACLSCRSARQKCNGKPPEGLLDQHNVQSIGSSPVKSLQPCKRCIINQHDCLWSQSKRHGRPRNSQRIARIQSSRALQAYPASTVPTESYDAPNFTSDENLINPTDVLSLMQTDVDTLFGFEQGVMIPEGSSSMTLDDSSWFPMVDEGFLHMQEDTAVSQQMTEYISSGETTRNSVAPSTSPSSFASSILTSSEGTGERKVDKMDETVLHGFQRYFDLSFDPPPMISGGTTEVQRAFSELSETRSLGERALYLAMAASGYRMAKENLTLADSLFENGYKSIQQYFSNSDSDGPDISSAVDAMYAIQACTVLVPYAYGTRNASKAEELLLEAAQLAIRRELHRLDSPESCQDNISFRAQALELQNMMGERTGCSCRQFVSCPACFAEALRQTWWEKNSLTNEIWQFRIRCAAILVETLSVKQAQGSATKARLQALDTMISNLQKALHGSDHTLITKHETESRIRLHSMIIASELMLYGAQIHLHRLRWIPSFNLKLRACSFNVLDNADCREETLHEMPGTNTCQSIIYELENETEYELARQSLATIHSVSKQTVCANKIFKLIPNEAEEGCENLGQNSNSLTAHLPMTTFHLWPYFACVQVIAAFGQLIGMTAHRRSASCRPSNSHISEKAPGICLDSQCTPEELIAFPHKGEDKFLPVKWLRLEVCSNLQLAESMLTCMEDSWPFAEKCKDEVEACRTTIQGIGGITGLEYSL</sequence>